<dbReference type="AlphaFoldDB" id="A0A497ENS5"/>
<feature type="non-terminal residue" evidence="2">
    <location>
        <position position="1"/>
    </location>
</feature>
<keyword evidence="1" id="KW-1133">Transmembrane helix</keyword>
<accession>A0A497ENS5</accession>
<gene>
    <name evidence="2" type="ORF">DRJ33_08585</name>
</gene>
<protein>
    <submittedName>
        <fullName evidence="2">Uncharacterized protein</fullName>
    </submittedName>
</protein>
<evidence type="ECO:0000256" key="1">
    <source>
        <dbReference type="SAM" id="Phobius"/>
    </source>
</evidence>
<keyword evidence="1" id="KW-0472">Membrane</keyword>
<proteinExistence type="predicted"/>
<dbReference type="Proteomes" id="UP000272051">
    <property type="component" value="Unassembled WGS sequence"/>
</dbReference>
<dbReference type="EMBL" id="QMQX01000229">
    <property type="protein sequence ID" value="RLE49005.1"/>
    <property type="molecule type" value="Genomic_DNA"/>
</dbReference>
<name>A0A497ENS5_9CREN</name>
<organism evidence="2 3">
    <name type="scientific">Thermoproteota archaeon</name>
    <dbReference type="NCBI Taxonomy" id="2056631"/>
    <lineage>
        <taxon>Archaea</taxon>
        <taxon>Thermoproteota</taxon>
    </lineage>
</organism>
<feature type="transmembrane region" description="Helical" evidence="1">
    <location>
        <begin position="160"/>
        <end position="183"/>
    </location>
</feature>
<keyword evidence="1" id="KW-0812">Transmembrane</keyword>
<evidence type="ECO:0000313" key="2">
    <source>
        <dbReference type="EMBL" id="RLE49005.1"/>
    </source>
</evidence>
<evidence type="ECO:0000313" key="3">
    <source>
        <dbReference type="Proteomes" id="UP000272051"/>
    </source>
</evidence>
<sequence length="196" mass="21725">DDHDGTGVIASGQSGENEVLEFPDSNVEVEVSGSAEVYVATYESNPGARFMGDIGNYIDVYVPDVSHLTELEIRKYYTDEEIEALGLDERSLRLYWWSGTDWIVCSETGVNTEENYIWARITRDTTPSLSDLTGTPFGAAGRPPVGGYVVPISKLELLRILLWTNAPLIALLPAIAMSTILLAKALRRRWRKGRDS</sequence>
<comment type="caution">
    <text evidence="2">The sequence shown here is derived from an EMBL/GenBank/DDBJ whole genome shotgun (WGS) entry which is preliminary data.</text>
</comment>
<reference evidence="2 3" key="1">
    <citation type="submission" date="2018-06" db="EMBL/GenBank/DDBJ databases">
        <title>Extensive metabolic versatility and redundancy in microbially diverse, dynamic hydrothermal sediments.</title>
        <authorList>
            <person name="Dombrowski N."/>
            <person name="Teske A."/>
            <person name="Baker B.J."/>
        </authorList>
    </citation>
    <scope>NUCLEOTIDE SEQUENCE [LARGE SCALE GENOMIC DNA]</scope>
    <source>
        <strain evidence="2">B34_G17</strain>
    </source>
</reference>